<dbReference type="AlphaFoldDB" id="A0A7W3MV51"/>
<accession>A0A7W3MV51</accession>
<dbReference type="Proteomes" id="UP000539313">
    <property type="component" value="Unassembled WGS sequence"/>
</dbReference>
<organism evidence="1 2">
    <name type="scientific">Thermomonospora cellulosilytica</name>
    <dbReference type="NCBI Taxonomy" id="1411118"/>
    <lineage>
        <taxon>Bacteria</taxon>
        <taxon>Bacillati</taxon>
        <taxon>Actinomycetota</taxon>
        <taxon>Actinomycetes</taxon>
        <taxon>Streptosporangiales</taxon>
        <taxon>Thermomonosporaceae</taxon>
        <taxon>Thermomonospora</taxon>
    </lineage>
</organism>
<keyword evidence="2" id="KW-1185">Reference proteome</keyword>
<evidence type="ECO:0000313" key="2">
    <source>
        <dbReference type="Proteomes" id="UP000539313"/>
    </source>
</evidence>
<name>A0A7W3MV51_9ACTN</name>
<sequence length="33" mass="3500">MVQSGVLAEVFDTVRAFYTRAATAANAVIKELG</sequence>
<proteinExistence type="predicted"/>
<gene>
    <name evidence="1" type="ORF">HNR21_001337</name>
</gene>
<dbReference type="EMBL" id="JACJII010000001">
    <property type="protein sequence ID" value="MBA9002455.1"/>
    <property type="molecule type" value="Genomic_DNA"/>
</dbReference>
<protein>
    <submittedName>
        <fullName evidence="1">Uncharacterized protein</fullName>
    </submittedName>
</protein>
<evidence type="ECO:0000313" key="1">
    <source>
        <dbReference type="EMBL" id="MBA9002455.1"/>
    </source>
</evidence>
<comment type="caution">
    <text evidence="1">The sequence shown here is derived from an EMBL/GenBank/DDBJ whole genome shotgun (WGS) entry which is preliminary data.</text>
</comment>
<reference evidence="1 2" key="1">
    <citation type="submission" date="2020-08" db="EMBL/GenBank/DDBJ databases">
        <title>Sequencing the genomes of 1000 actinobacteria strains.</title>
        <authorList>
            <person name="Klenk H.-P."/>
        </authorList>
    </citation>
    <scope>NUCLEOTIDE SEQUENCE [LARGE SCALE GENOMIC DNA]</scope>
    <source>
        <strain evidence="1 2">DSM 45823</strain>
    </source>
</reference>